<name>A0A1W1ZS46_9BACT</name>
<protein>
    <submittedName>
        <fullName evidence="9">Putative Zn-dependent protease, contains TPR repeats</fullName>
    </submittedName>
</protein>
<dbReference type="OrthoDB" id="9810445at2"/>
<dbReference type="Pfam" id="PF01435">
    <property type="entry name" value="Peptidase_M48"/>
    <property type="match status" value="1"/>
</dbReference>
<evidence type="ECO:0000259" key="8">
    <source>
        <dbReference type="Pfam" id="PF01435"/>
    </source>
</evidence>
<dbReference type="CDD" id="cd07333">
    <property type="entry name" value="M48C_bepA_like"/>
    <property type="match status" value="1"/>
</dbReference>
<evidence type="ECO:0000256" key="7">
    <source>
        <dbReference type="PROSITE-ProRule" id="PRU00339"/>
    </source>
</evidence>
<keyword evidence="5" id="KW-0862">Zinc</keyword>
<keyword evidence="6" id="KW-0482">Metalloprotease</keyword>
<gene>
    <name evidence="9" type="ORF">SAMN02746065_103125</name>
</gene>
<evidence type="ECO:0000313" key="9">
    <source>
        <dbReference type="EMBL" id="SMC51032.1"/>
    </source>
</evidence>
<sequence length="469" mass="51985">MSTEKKIAWVVIVILLHCQVRCAWAISISEERKMAKEFMEAISMQNKLVKDPMAVALVSEVGRRIVAQLPPQPFPFSFYIVDNGQFNAFATPGGNIFVHRGLITSLDNVDELAGILGHESAHAACRHVSQMIDRSKVVNMGTLAGVLAGVLVGAAGGADAGQAVAMGAMAVGQTSMLAYSRENETEADQKGILLTQAASFDPRGLLTGLEKIRSRDWYGSEKIPGYLKTHPGSADRIVYISSWLDQHGDETEPDNGIDPFRFDLVKHRLAGLYGAVDETEQEFNHLLEKNPNDPAVHYGMGVLLPRVSRLDEALVHLRRALSQKIFDPYILLETGHVYLLAGDGKKAFDLMAGLEKIPAIATQATYYQAWALWMMGKGDKAERGLLKTIQTAGDVFPKSYYFMADVARQRQQTDQTHYYLGRYYYEISAFKNAVFHLKKSIALLPDGEMKTGAREMIGQMEKQKKKKRG</sequence>
<comment type="cofactor">
    <cofactor evidence="1">
        <name>Zn(2+)</name>
        <dbReference type="ChEBI" id="CHEBI:29105"/>
    </cofactor>
</comment>
<keyword evidence="7" id="KW-0802">TPR repeat</keyword>
<evidence type="ECO:0000256" key="5">
    <source>
        <dbReference type="ARBA" id="ARBA00022833"/>
    </source>
</evidence>
<dbReference type="Gene3D" id="3.30.2010.10">
    <property type="entry name" value="Metalloproteases ('zincins'), catalytic domain"/>
    <property type="match status" value="1"/>
</dbReference>
<dbReference type="EMBL" id="FWXY01000003">
    <property type="protein sequence ID" value="SMC51032.1"/>
    <property type="molecule type" value="Genomic_DNA"/>
</dbReference>
<dbReference type="GO" id="GO:0051603">
    <property type="term" value="P:proteolysis involved in protein catabolic process"/>
    <property type="evidence" value="ECO:0007669"/>
    <property type="project" value="TreeGrafter"/>
</dbReference>
<dbReference type="Gene3D" id="1.25.40.10">
    <property type="entry name" value="Tetratricopeptide repeat domain"/>
    <property type="match status" value="2"/>
</dbReference>
<evidence type="ECO:0000256" key="3">
    <source>
        <dbReference type="ARBA" id="ARBA00022723"/>
    </source>
</evidence>
<dbReference type="PANTHER" id="PTHR22726">
    <property type="entry name" value="METALLOENDOPEPTIDASE OMA1"/>
    <property type="match status" value="1"/>
</dbReference>
<dbReference type="InterPro" id="IPR019734">
    <property type="entry name" value="TPR_rpt"/>
</dbReference>
<dbReference type="RefSeq" id="WP_084067092.1">
    <property type="nucleotide sequence ID" value="NZ_FWXY01000003.1"/>
</dbReference>
<reference evidence="9 10" key="1">
    <citation type="submission" date="2017-04" db="EMBL/GenBank/DDBJ databases">
        <authorList>
            <person name="Afonso C.L."/>
            <person name="Miller P.J."/>
            <person name="Scott M.A."/>
            <person name="Spackman E."/>
            <person name="Goraichik I."/>
            <person name="Dimitrov K.M."/>
            <person name="Suarez D.L."/>
            <person name="Swayne D.E."/>
        </authorList>
    </citation>
    <scope>NUCLEOTIDE SEQUENCE [LARGE SCALE GENOMIC DNA]</scope>
    <source>
        <strain evidence="9 10">DSM 3385</strain>
    </source>
</reference>
<keyword evidence="3" id="KW-0479">Metal-binding</keyword>
<dbReference type="PANTHER" id="PTHR22726:SF1">
    <property type="entry name" value="METALLOENDOPEPTIDASE OMA1, MITOCHONDRIAL"/>
    <property type="match status" value="1"/>
</dbReference>
<feature type="repeat" description="TPR" evidence="7">
    <location>
        <begin position="414"/>
        <end position="447"/>
    </location>
</feature>
<dbReference type="SUPFAM" id="SSF48452">
    <property type="entry name" value="TPR-like"/>
    <property type="match status" value="1"/>
</dbReference>
<dbReference type="Proteomes" id="UP000192418">
    <property type="component" value="Unassembled WGS sequence"/>
</dbReference>
<keyword evidence="10" id="KW-1185">Reference proteome</keyword>
<dbReference type="AlphaFoldDB" id="A0A1W1ZS46"/>
<evidence type="ECO:0000256" key="1">
    <source>
        <dbReference type="ARBA" id="ARBA00001947"/>
    </source>
</evidence>
<evidence type="ECO:0000313" key="10">
    <source>
        <dbReference type="Proteomes" id="UP000192418"/>
    </source>
</evidence>
<dbReference type="InterPro" id="IPR051156">
    <property type="entry name" value="Mito/Outer_Membr_Metalloprot"/>
</dbReference>
<keyword evidence="4" id="KW-0378">Hydrolase</keyword>
<evidence type="ECO:0000256" key="6">
    <source>
        <dbReference type="ARBA" id="ARBA00023049"/>
    </source>
</evidence>
<organism evidence="9 10">
    <name type="scientific">Desulfocicer vacuolatum DSM 3385</name>
    <dbReference type="NCBI Taxonomy" id="1121400"/>
    <lineage>
        <taxon>Bacteria</taxon>
        <taxon>Pseudomonadati</taxon>
        <taxon>Thermodesulfobacteriota</taxon>
        <taxon>Desulfobacteria</taxon>
        <taxon>Desulfobacterales</taxon>
        <taxon>Desulfobacteraceae</taxon>
        <taxon>Desulfocicer</taxon>
    </lineage>
</organism>
<dbReference type="InterPro" id="IPR011990">
    <property type="entry name" value="TPR-like_helical_dom_sf"/>
</dbReference>
<keyword evidence="2 9" id="KW-0645">Protease</keyword>
<dbReference type="GO" id="GO:0004222">
    <property type="term" value="F:metalloendopeptidase activity"/>
    <property type="evidence" value="ECO:0007669"/>
    <property type="project" value="InterPro"/>
</dbReference>
<dbReference type="GO" id="GO:0016020">
    <property type="term" value="C:membrane"/>
    <property type="evidence" value="ECO:0007669"/>
    <property type="project" value="TreeGrafter"/>
</dbReference>
<proteinExistence type="predicted"/>
<dbReference type="InterPro" id="IPR001915">
    <property type="entry name" value="Peptidase_M48"/>
</dbReference>
<dbReference type="PROSITE" id="PS50005">
    <property type="entry name" value="TPR"/>
    <property type="match status" value="1"/>
</dbReference>
<feature type="domain" description="Peptidase M48" evidence="8">
    <location>
        <begin position="67"/>
        <end position="243"/>
    </location>
</feature>
<evidence type="ECO:0000256" key="2">
    <source>
        <dbReference type="ARBA" id="ARBA00022670"/>
    </source>
</evidence>
<dbReference type="STRING" id="1121400.SAMN02746065_103125"/>
<evidence type="ECO:0000256" key="4">
    <source>
        <dbReference type="ARBA" id="ARBA00022801"/>
    </source>
</evidence>
<dbReference type="GO" id="GO:0046872">
    <property type="term" value="F:metal ion binding"/>
    <property type="evidence" value="ECO:0007669"/>
    <property type="project" value="UniProtKB-KW"/>
</dbReference>
<accession>A0A1W1ZS46</accession>